<dbReference type="GO" id="GO:0005737">
    <property type="term" value="C:cytoplasm"/>
    <property type="evidence" value="ECO:0007669"/>
    <property type="project" value="TreeGrafter"/>
</dbReference>
<evidence type="ECO:0000256" key="3">
    <source>
        <dbReference type="ARBA" id="ARBA00007737"/>
    </source>
</evidence>
<feature type="compositionally biased region" description="Low complexity" evidence="14">
    <location>
        <begin position="1"/>
        <end position="15"/>
    </location>
</feature>
<sequence length="628" mass="72418">MSTPVTTPTSTSSATIPPPATPHHRRAYDYERSSIDHLHQTTDHVSINTCNICSNAQCTNDEYTCHNHHHVQHHPVIKYILGRKKLPEKWFLTVNEFGLFFDSIMHFLRLKRNMGRKVLGFLLVMVVFSVFLKFSIMMGGQVEVNGKMSRRENAFLVLRNFKNDWSNAQRVMVDSQSSSSLQKRKMEEFPVPEIWMKPNSNGFKQCIARPTNRIRTDTRTNGYILVHANGGLNQMRTGICDMVAIAKIMNASLVLPSLDHDSFWTDPSDFKDIFDSRHFIEVLKDDIEVVDSLPPRYASMKPFLKAPVSWSKASYYRGEILSVMKKHKVIKFTHTDSRLANNGLLPSIQKLRCRANYEALRFRDNIEELARKLVDRLRNDSEPYIALHLRYEKDMLAFTGCSHNLTAAETEELRVMRYEVKHWKEKEIDSVERRQQGGCPMTPREAATFLKAMGYPSATRVYIVAGLIYGNDSMDAFRLDYPNVYYHSSLATEEELESFNNYQNRLAALDYIVALESDVFVYTYDGNMAKAVQGHRRFEGFKKTINPDKLNFVRLIDMLDNGAISWDDFRSEVKRLHSDRLGAPYLREAGEIPRLEENFYANPYPGCLCNGTQGEKTVQQLDRKPSLR</sequence>
<accession>A0AAV3QF71</accession>
<keyword evidence="12" id="KW-0119">Carbohydrate metabolism</keyword>
<dbReference type="EMBL" id="BAABME010004539">
    <property type="protein sequence ID" value="GAA0162739.1"/>
    <property type="molecule type" value="Genomic_DNA"/>
</dbReference>
<evidence type="ECO:0000256" key="5">
    <source>
        <dbReference type="ARBA" id="ARBA00022679"/>
    </source>
</evidence>
<proteinExistence type="inferred from homology"/>
<evidence type="ECO:0000256" key="6">
    <source>
        <dbReference type="ARBA" id="ARBA00022692"/>
    </source>
</evidence>
<keyword evidence="10" id="KW-0325">Glycoprotein</keyword>
<feature type="transmembrane region" description="Helical" evidence="15">
    <location>
        <begin position="118"/>
        <end position="140"/>
    </location>
</feature>
<evidence type="ECO:0000256" key="13">
    <source>
        <dbReference type="ARBA" id="ARBA00030350"/>
    </source>
</evidence>
<keyword evidence="6 15" id="KW-0812">Transmembrane</keyword>
<evidence type="ECO:0000256" key="11">
    <source>
        <dbReference type="ARBA" id="ARBA00023253"/>
    </source>
</evidence>
<dbReference type="GO" id="GO:0016020">
    <property type="term" value="C:membrane"/>
    <property type="evidence" value="ECO:0007669"/>
    <property type="project" value="UniProtKB-SubCell"/>
</dbReference>
<comment type="similarity">
    <text evidence="3">Belongs to the glycosyltransferase GT106 family.</text>
</comment>
<dbReference type="InterPro" id="IPR019378">
    <property type="entry name" value="GDP-Fuc_O-FucTrfase"/>
</dbReference>
<keyword evidence="5" id="KW-0808">Transferase</keyword>
<dbReference type="PANTHER" id="PTHR31741:SF4">
    <property type="entry name" value="O-FUCOSYLTRANSFERASE 28"/>
    <property type="match status" value="1"/>
</dbReference>
<keyword evidence="11" id="KW-0294">Fucose metabolism</keyword>
<dbReference type="CDD" id="cd11299">
    <property type="entry name" value="O-FucT_plant"/>
    <property type="match status" value="1"/>
</dbReference>
<evidence type="ECO:0000256" key="10">
    <source>
        <dbReference type="ARBA" id="ARBA00023180"/>
    </source>
</evidence>
<dbReference type="InterPro" id="IPR024709">
    <property type="entry name" value="FucosylTrfase_pln"/>
</dbReference>
<keyword evidence="9 15" id="KW-0472">Membrane</keyword>
<dbReference type="FunFam" id="3.40.50.11350:FF:000011">
    <property type="entry name" value="O-fucosyltransferase 28"/>
    <property type="match status" value="1"/>
</dbReference>
<keyword evidence="4" id="KW-0328">Glycosyltransferase</keyword>
<dbReference type="PANTHER" id="PTHR31741">
    <property type="entry name" value="OS02G0726500 PROTEIN-RELATED"/>
    <property type="match status" value="1"/>
</dbReference>
<dbReference type="AlphaFoldDB" id="A0AAV3QF71"/>
<feature type="region of interest" description="Disordered" evidence="14">
    <location>
        <begin position="1"/>
        <end position="25"/>
    </location>
</feature>
<dbReference type="Gene3D" id="3.40.50.11350">
    <property type="match status" value="1"/>
</dbReference>
<evidence type="ECO:0000256" key="14">
    <source>
        <dbReference type="SAM" id="MobiDB-lite"/>
    </source>
</evidence>
<evidence type="ECO:0000256" key="8">
    <source>
        <dbReference type="ARBA" id="ARBA00022989"/>
    </source>
</evidence>
<comment type="subcellular location">
    <subcellularLocation>
        <location evidence="1">Membrane</location>
        <topology evidence="1">Single-pass type II membrane protein</topology>
    </subcellularLocation>
</comment>
<evidence type="ECO:0000256" key="2">
    <source>
        <dbReference type="ARBA" id="ARBA00004881"/>
    </source>
</evidence>
<keyword evidence="17" id="KW-1185">Reference proteome</keyword>
<dbReference type="GO" id="GO:0006004">
    <property type="term" value="P:fucose metabolic process"/>
    <property type="evidence" value="ECO:0007669"/>
    <property type="project" value="UniProtKB-KW"/>
</dbReference>
<organism evidence="16 17">
    <name type="scientific">Lithospermum erythrorhizon</name>
    <name type="common">Purple gromwell</name>
    <name type="synonym">Lithospermum officinale var. erythrorhizon</name>
    <dbReference type="NCBI Taxonomy" id="34254"/>
    <lineage>
        <taxon>Eukaryota</taxon>
        <taxon>Viridiplantae</taxon>
        <taxon>Streptophyta</taxon>
        <taxon>Embryophyta</taxon>
        <taxon>Tracheophyta</taxon>
        <taxon>Spermatophyta</taxon>
        <taxon>Magnoliopsida</taxon>
        <taxon>eudicotyledons</taxon>
        <taxon>Gunneridae</taxon>
        <taxon>Pentapetalae</taxon>
        <taxon>asterids</taxon>
        <taxon>lamiids</taxon>
        <taxon>Boraginales</taxon>
        <taxon>Boraginaceae</taxon>
        <taxon>Boraginoideae</taxon>
        <taxon>Lithospermeae</taxon>
        <taxon>Lithospermum</taxon>
    </lineage>
</organism>
<dbReference type="Pfam" id="PF10250">
    <property type="entry name" value="O-FucT"/>
    <property type="match status" value="1"/>
</dbReference>
<reference evidence="16 17" key="1">
    <citation type="submission" date="2024-01" db="EMBL/GenBank/DDBJ databases">
        <title>The complete chloroplast genome sequence of Lithospermum erythrorhizon: insights into the phylogenetic relationship among Boraginaceae species and the maternal lineages of purple gromwells.</title>
        <authorList>
            <person name="Okada T."/>
            <person name="Watanabe K."/>
        </authorList>
    </citation>
    <scope>NUCLEOTIDE SEQUENCE [LARGE SCALE GENOMIC DNA]</scope>
</reference>
<protein>
    <recommendedName>
        <fullName evidence="13">O-fucosyltransferase family protein</fullName>
    </recommendedName>
</protein>
<dbReference type="Proteomes" id="UP001454036">
    <property type="component" value="Unassembled WGS sequence"/>
</dbReference>
<comment type="pathway">
    <text evidence="2">Glycan metabolism.</text>
</comment>
<evidence type="ECO:0000256" key="7">
    <source>
        <dbReference type="ARBA" id="ARBA00022968"/>
    </source>
</evidence>
<evidence type="ECO:0000256" key="4">
    <source>
        <dbReference type="ARBA" id="ARBA00022676"/>
    </source>
</evidence>
<keyword evidence="7" id="KW-0735">Signal-anchor</keyword>
<evidence type="ECO:0000313" key="17">
    <source>
        <dbReference type="Proteomes" id="UP001454036"/>
    </source>
</evidence>
<comment type="caution">
    <text evidence="16">The sequence shown here is derived from an EMBL/GenBank/DDBJ whole genome shotgun (WGS) entry which is preliminary data.</text>
</comment>
<name>A0AAV3QF71_LITER</name>
<evidence type="ECO:0000313" key="16">
    <source>
        <dbReference type="EMBL" id="GAA0162739.1"/>
    </source>
</evidence>
<dbReference type="GO" id="GO:0016757">
    <property type="term" value="F:glycosyltransferase activity"/>
    <property type="evidence" value="ECO:0007669"/>
    <property type="project" value="UniProtKB-KW"/>
</dbReference>
<evidence type="ECO:0000256" key="12">
    <source>
        <dbReference type="ARBA" id="ARBA00023277"/>
    </source>
</evidence>
<evidence type="ECO:0000256" key="15">
    <source>
        <dbReference type="SAM" id="Phobius"/>
    </source>
</evidence>
<evidence type="ECO:0000256" key="1">
    <source>
        <dbReference type="ARBA" id="ARBA00004606"/>
    </source>
</evidence>
<gene>
    <name evidence="16" type="ORF">LIER_18768</name>
</gene>
<keyword evidence="8 15" id="KW-1133">Transmembrane helix</keyword>
<evidence type="ECO:0000256" key="9">
    <source>
        <dbReference type="ARBA" id="ARBA00023136"/>
    </source>
</evidence>